<evidence type="ECO:0000313" key="13">
    <source>
        <dbReference type="EMBL" id="CAF3997745.1"/>
    </source>
</evidence>
<dbReference type="InterPro" id="IPR003439">
    <property type="entry name" value="ABC_transporter-like_ATP-bd"/>
</dbReference>
<protein>
    <recommendedName>
        <fullName evidence="12">ABC transporter domain-containing protein</fullName>
    </recommendedName>
</protein>
<evidence type="ECO:0000256" key="9">
    <source>
        <dbReference type="ARBA" id="ARBA00022989"/>
    </source>
</evidence>
<comment type="similarity">
    <text evidence="2">Belongs to the ABC transporter superfamily. ABCB family. Multidrug resistance exporter (TC 3.A.1.201) subfamily.</text>
</comment>
<dbReference type="GO" id="GO:0015421">
    <property type="term" value="F:ABC-type oligopeptide transporter activity"/>
    <property type="evidence" value="ECO:0007669"/>
    <property type="project" value="TreeGrafter"/>
</dbReference>
<evidence type="ECO:0000256" key="11">
    <source>
        <dbReference type="ARBA" id="ARBA00023180"/>
    </source>
</evidence>
<organism evidence="13 14">
    <name type="scientific">Rotaria magnacalcarata</name>
    <dbReference type="NCBI Taxonomy" id="392030"/>
    <lineage>
        <taxon>Eukaryota</taxon>
        <taxon>Metazoa</taxon>
        <taxon>Spiralia</taxon>
        <taxon>Gnathifera</taxon>
        <taxon>Rotifera</taxon>
        <taxon>Eurotatoria</taxon>
        <taxon>Bdelloidea</taxon>
        <taxon>Philodinida</taxon>
        <taxon>Philodinidae</taxon>
        <taxon>Rotaria</taxon>
    </lineage>
</organism>
<evidence type="ECO:0000256" key="5">
    <source>
        <dbReference type="ARBA" id="ARBA00022737"/>
    </source>
</evidence>
<gene>
    <name evidence="13" type="ORF">GIL414_LOCUS11573</name>
</gene>
<keyword evidence="11" id="KW-0325">Glycoprotein</keyword>
<keyword evidence="6" id="KW-0547">Nucleotide-binding</keyword>
<dbReference type="GO" id="GO:0005743">
    <property type="term" value="C:mitochondrial inner membrane"/>
    <property type="evidence" value="ECO:0007669"/>
    <property type="project" value="TreeGrafter"/>
</dbReference>
<dbReference type="FunFam" id="3.40.50.300:FF:000479">
    <property type="entry name" value="Multidrug resistance protein 1A"/>
    <property type="match status" value="1"/>
</dbReference>
<keyword evidence="7" id="KW-0067">ATP-binding</keyword>
<evidence type="ECO:0000256" key="1">
    <source>
        <dbReference type="ARBA" id="ARBA00004141"/>
    </source>
</evidence>
<reference evidence="13" key="1">
    <citation type="submission" date="2021-02" db="EMBL/GenBank/DDBJ databases">
        <authorList>
            <person name="Nowell W R."/>
        </authorList>
    </citation>
    <scope>NUCLEOTIDE SEQUENCE</scope>
</reference>
<dbReference type="AlphaFoldDB" id="A0A8S2NCY9"/>
<comment type="caution">
    <text evidence="13">The sequence shown here is derived from an EMBL/GenBank/DDBJ whole genome shotgun (WGS) entry which is preliminary data.</text>
</comment>
<dbReference type="InterPro" id="IPR017871">
    <property type="entry name" value="ABC_transporter-like_CS"/>
</dbReference>
<evidence type="ECO:0000256" key="3">
    <source>
        <dbReference type="ARBA" id="ARBA00022448"/>
    </source>
</evidence>
<evidence type="ECO:0000256" key="4">
    <source>
        <dbReference type="ARBA" id="ARBA00022692"/>
    </source>
</evidence>
<dbReference type="GO" id="GO:0016887">
    <property type="term" value="F:ATP hydrolysis activity"/>
    <property type="evidence" value="ECO:0007669"/>
    <property type="project" value="InterPro"/>
</dbReference>
<feature type="non-terminal residue" evidence="13">
    <location>
        <position position="1"/>
    </location>
</feature>
<evidence type="ECO:0000256" key="7">
    <source>
        <dbReference type="ARBA" id="ARBA00022840"/>
    </source>
</evidence>
<dbReference type="GO" id="GO:0090374">
    <property type="term" value="P:oligopeptide export from mitochondrion"/>
    <property type="evidence" value="ECO:0007669"/>
    <property type="project" value="TreeGrafter"/>
</dbReference>
<sequence>MGSSLSAARGFFDLFDRTPTIDNGSVDGRQLENFQGQIEFNQVEFSYPSRPTIRVLNKFQLTIEPGQWVALVGRSGCGKSTVIQLLQRFYDVTHGKVCLDGVDIRDLNIHWLRSQFSLANQEPILFDMTIAENIAYGKVNPSLEDIIEAATKANIHQFVISLPQGYETRVGAKGSHLSGGQKQRIVIARALFRLPKVLLLDEATSAMDSYNEQIVQRALVQAQTEDPNRTSLTIAHRLSTIHSCDVIHVL</sequence>
<dbReference type="Gene3D" id="1.20.1560.10">
    <property type="entry name" value="ABC transporter type 1, transmembrane domain"/>
    <property type="match status" value="1"/>
</dbReference>
<dbReference type="EMBL" id="CAJOBJ010004356">
    <property type="protein sequence ID" value="CAF3997745.1"/>
    <property type="molecule type" value="Genomic_DNA"/>
</dbReference>
<keyword evidence="4" id="KW-0812">Transmembrane</keyword>
<evidence type="ECO:0000313" key="14">
    <source>
        <dbReference type="Proteomes" id="UP000681720"/>
    </source>
</evidence>
<evidence type="ECO:0000256" key="6">
    <source>
        <dbReference type="ARBA" id="ARBA00022741"/>
    </source>
</evidence>
<dbReference type="SUPFAM" id="SSF52540">
    <property type="entry name" value="P-loop containing nucleoside triphosphate hydrolases"/>
    <property type="match status" value="1"/>
</dbReference>
<dbReference type="PROSITE" id="PS50893">
    <property type="entry name" value="ABC_TRANSPORTER_2"/>
    <property type="match status" value="1"/>
</dbReference>
<evidence type="ECO:0000259" key="12">
    <source>
        <dbReference type="PROSITE" id="PS50893"/>
    </source>
</evidence>
<evidence type="ECO:0000256" key="10">
    <source>
        <dbReference type="ARBA" id="ARBA00023136"/>
    </source>
</evidence>
<feature type="domain" description="ABC transporter" evidence="12">
    <location>
        <begin position="38"/>
        <end position="250"/>
    </location>
</feature>
<name>A0A8S2NCY9_9BILA</name>
<dbReference type="Pfam" id="PF00005">
    <property type="entry name" value="ABC_tran"/>
    <property type="match status" value="1"/>
</dbReference>
<dbReference type="InterPro" id="IPR036640">
    <property type="entry name" value="ABC1_TM_sf"/>
</dbReference>
<dbReference type="GO" id="GO:0005524">
    <property type="term" value="F:ATP binding"/>
    <property type="evidence" value="ECO:0007669"/>
    <property type="project" value="UniProtKB-KW"/>
</dbReference>
<dbReference type="InterPro" id="IPR039421">
    <property type="entry name" value="Type_1_exporter"/>
</dbReference>
<dbReference type="PANTHER" id="PTHR43394:SF1">
    <property type="entry name" value="ATP-BINDING CASSETTE SUB-FAMILY B MEMBER 10, MITOCHONDRIAL"/>
    <property type="match status" value="1"/>
</dbReference>
<accession>A0A8S2NCY9</accession>
<evidence type="ECO:0000256" key="8">
    <source>
        <dbReference type="ARBA" id="ARBA00022967"/>
    </source>
</evidence>
<dbReference type="SMART" id="SM00382">
    <property type="entry name" value="AAA"/>
    <property type="match status" value="1"/>
</dbReference>
<dbReference type="Proteomes" id="UP000681720">
    <property type="component" value="Unassembled WGS sequence"/>
</dbReference>
<proteinExistence type="inferred from homology"/>
<keyword evidence="5" id="KW-0677">Repeat</keyword>
<dbReference type="InterPro" id="IPR003593">
    <property type="entry name" value="AAA+_ATPase"/>
</dbReference>
<keyword evidence="10" id="KW-0472">Membrane</keyword>
<dbReference type="Gene3D" id="3.40.50.300">
    <property type="entry name" value="P-loop containing nucleotide triphosphate hydrolases"/>
    <property type="match status" value="1"/>
</dbReference>
<keyword evidence="3" id="KW-0813">Transport</keyword>
<comment type="subcellular location">
    <subcellularLocation>
        <location evidence="1">Membrane</location>
        <topology evidence="1">Multi-pass membrane protein</topology>
    </subcellularLocation>
</comment>
<keyword evidence="9" id="KW-1133">Transmembrane helix</keyword>
<dbReference type="PROSITE" id="PS00211">
    <property type="entry name" value="ABC_TRANSPORTER_1"/>
    <property type="match status" value="1"/>
</dbReference>
<evidence type="ECO:0000256" key="2">
    <source>
        <dbReference type="ARBA" id="ARBA00007577"/>
    </source>
</evidence>
<dbReference type="PANTHER" id="PTHR43394">
    <property type="entry name" value="ATP-DEPENDENT PERMEASE MDL1, MITOCHONDRIAL"/>
    <property type="match status" value="1"/>
</dbReference>
<dbReference type="InterPro" id="IPR027417">
    <property type="entry name" value="P-loop_NTPase"/>
</dbReference>
<keyword evidence="8" id="KW-1278">Translocase</keyword>